<proteinExistence type="predicted"/>
<dbReference type="EMBL" id="MT142978">
    <property type="protein sequence ID" value="QJA91310.1"/>
    <property type="molecule type" value="Genomic_DNA"/>
</dbReference>
<sequence length="104" mass="12318">MAKVTKRKQNLIVTCRYCEYFFLSPAEDERSKIKERRCAIINELVTTLSNPCSSFKPDKSFWCDKDNHWQYRTACEARIARMVINCKKCKQGKIILKIRDEYDG</sequence>
<dbReference type="EMBL" id="MT144809">
    <property type="protein sequence ID" value="QJH99805.1"/>
    <property type="molecule type" value="Genomic_DNA"/>
</dbReference>
<gene>
    <name evidence="1" type="ORF">MM415A00492_0029</name>
    <name evidence="2" type="ORF">MM415B03406_0005</name>
    <name evidence="3" type="ORF">TM448B01688_0011</name>
</gene>
<accession>A0A6M3XU37</accession>
<dbReference type="EMBL" id="MT142470">
    <property type="protein sequence ID" value="QJA81819.1"/>
    <property type="molecule type" value="Genomic_DNA"/>
</dbReference>
<evidence type="ECO:0000313" key="2">
    <source>
        <dbReference type="EMBL" id="QJA91310.1"/>
    </source>
</evidence>
<organism evidence="3">
    <name type="scientific">viral metagenome</name>
    <dbReference type="NCBI Taxonomy" id="1070528"/>
    <lineage>
        <taxon>unclassified sequences</taxon>
        <taxon>metagenomes</taxon>
        <taxon>organismal metagenomes</taxon>
    </lineage>
</organism>
<reference evidence="3" key="1">
    <citation type="submission" date="2020-03" db="EMBL/GenBank/DDBJ databases">
        <title>The deep terrestrial virosphere.</title>
        <authorList>
            <person name="Holmfeldt K."/>
            <person name="Nilsson E."/>
            <person name="Simone D."/>
            <person name="Lopez-Fernandez M."/>
            <person name="Wu X."/>
            <person name="de Brujin I."/>
            <person name="Lundin D."/>
            <person name="Andersson A."/>
            <person name="Bertilsson S."/>
            <person name="Dopson M."/>
        </authorList>
    </citation>
    <scope>NUCLEOTIDE SEQUENCE</scope>
    <source>
        <strain evidence="1">MM415A00492</strain>
        <strain evidence="2">MM415B03406</strain>
        <strain evidence="3">TM448B01688</strain>
    </source>
</reference>
<evidence type="ECO:0000313" key="3">
    <source>
        <dbReference type="EMBL" id="QJH99805.1"/>
    </source>
</evidence>
<protein>
    <submittedName>
        <fullName evidence="3">Uncharacterized protein</fullName>
    </submittedName>
</protein>
<evidence type="ECO:0000313" key="1">
    <source>
        <dbReference type="EMBL" id="QJA81819.1"/>
    </source>
</evidence>
<name>A0A6M3XU37_9ZZZZ</name>
<dbReference type="AlphaFoldDB" id="A0A6M3XU37"/>